<feature type="transmembrane region" description="Helical" evidence="6">
    <location>
        <begin position="85"/>
        <end position="111"/>
    </location>
</feature>
<feature type="transmembrane region" description="Helical" evidence="6">
    <location>
        <begin position="48"/>
        <end position="73"/>
    </location>
</feature>
<dbReference type="GO" id="GO:0016020">
    <property type="term" value="C:membrane"/>
    <property type="evidence" value="ECO:0007669"/>
    <property type="project" value="UniProtKB-SubCell"/>
</dbReference>
<evidence type="ECO:0000256" key="3">
    <source>
        <dbReference type="ARBA" id="ARBA00022989"/>
    </source>
</evidence>
<evidence type="ECO:0000313" key="9">
    <source>
        <dbReference type="Proteomes" id="UP001208570"/>
    </source>
</evidence>
<evidence type="ECO:0000259" key="7">
    <source>
        <dbReference type="PROSITE" id="PS50262"/>
    </source>
</evidence>
<feature type="region of interest" description="Disordered" evidence="5">
    <location>
        <begin position="473"/>
        <end position="496"/>
    </location>
</feature>
<dbReference type="PRINTS" id="PR00237">
    <property type="entry name" value="GPCRRHODOPSN"/>
</dbReference>
<gene>
    <name evidence="8" type="ORF">LSH36_267g00008</name>
</gene>
<feature type="domain" description="G-protein coupled receptors family 1 profile" evidence="7">
    <location>
        <begin position="65"/>
        <end position="330"/>
    </location>
</feature>
<keyword evidence="3 6" id="KW-1133">Transmembrane helix</keyword>
<dbReference type="PANTHER" id="PTHR46641:SF2">
    <property type="entry name" value="FMRFAMIDE RECEPTOR"/>
    <property type="match status" value="1"/>
</dbReference>
<dbReference type="SUPFAM" id="SSF81321">
    <property type="entry name" value="Family A G protein-coupled receptor-like"/>
    <property type="match status" value="1"/>
</dbReference>
<dbReference type="PANTHER" id="PTHR46641">
    <property type="entry name" value="FMRFAMIDE RECEPTOR-RELATED"/>
    <property type="match status" value="1"/>
</dbReference>
<feature type="transmembrane region" description="Helical" evidence="6">
    <location>
        <begin position="225"/>
        <end position="249"/>
    </location>
</feature>
<organism evidence="8 9">
    <name type="scientific">Paralvinella palmiformis</name>
    <dbReference type="NCBI Taxonomy" id="53620"/>
    <lineage>
        <taxon>Eukaryota</taxon>
        <taxon>Metazoa</taxon>
        <taxon>Spiralia</taxon>
        <taxon>Lophotrochozoa</taxon>
        <taxon>Annelida</taxon>
        <taxon>Polychaeta</taxon>
        <taxon>Sedentaria</taxon>
        <taxon>Canalipalpata</taxon>
        <taxon>Terebellida</taxon>
        <taxon>Terebelliformia</taxon>
        <taxon>Alvinellidae</taxon>
        <taxon>Paralvinella</taxon>
    </lineage>
</organism>
<evidence type="ECO:0000256" key="5">
    <source>
        <dbReference type="SAM" id="MobiDB-lite"/>
    </source>
</evidence>
<dbReference type="InterPro" id="IPR052954">
    <property type="entry name" value="GPCR-Ligand_Int"/>
</dbReference>
<dbReference type="Pfam" id="PF00001">
    <property type="entry name" value="7tm_1"/>
    <property type="match status" value="1"/>
</dbReference>
<comment type="subcellular location">
    <subcellularLocation>
        <location evidence="1">Membrane</location>
    </subcellularLocation>
</comment>
<dbReference type="Gene3D" id="1.20.1070.10">
    <property type="entry name" value="Rhodopsin 7-helix transmembrane proteins"/>
    <property type="match status" value="1"/>
</dbReference>
<accession>A0AAD9N295</accession>
<reference evidence="8" key="1">
    <citation type="journal article" date="2023" name="Mol. Biol. Evol.">
        <title>Third-Generation Sequencing Reveals the Adaptive Role of the Epigenome in Three Deep-Sea Polychaetes.</title>
        <authorList>
            <person name="Perez M."/>
            <person name="Aroh O."/>
            <person name="Sun Y."/>
            <person name="Lan Y."/>
            <person name="Juniper S.K."/>
            <person name="Young C.R."/>
            <person name="Angers B."/>
            <person name="Qian P.Y."/>
        </authorList>
    </citation>
    <scope>NUCLEOTIDE SEQUENCE</scope>
    <source>
        <strain evidence="8">P08H-3</strain>
    </source>
</reference>
<name>A0AAD9N295_9ANNE</name>
<dbReference type="GO" id="GO:0004930">
    <property type="term" value="F:G protein-coupled receptor activity"/>
    <property type="evidence" value="ECO:0007669"/>
    <property type="project" value="InterPro"/>
</dbReference>
<evidence type="ECO:0000256" key="6">
    <source>
        <dbReference type="SAM" id="Phobius"/>
    </source>
</evidence>
<dbReference type="EMBL" id="JAODUP010000267">
    <property type="protein sequence ID" value="KAK2154492.1"/>
    <property type="molecule type" value="Genomic_DNA"/>
</dbReference>
<sequence>MASVTEMSYLSGGNITTDRTTNVSGVGSYDVDDDVSGYNEAAYGALQYWLNGVLTNIVVLLGLIGNILTIVILSQRAMRSSTNYYLTALAVWDSVVLICTFLLIGLIGVHFETYQNHFHSYVVAYIYPVALIAQTATIWLTVSFTVERYIAVCHPLKAARMCTISRAKFVIIGVSVGSSLYNVPRWFDYTPKRTFHPEFNETILTYERTEFSQNPLYLTGYFSCLYVPFMFIIPFLVLFILNAFLILAVRRSKRNREINMNVRQSRENNITIMLVTVVIVFMICQLPALVYNLAFSIDINMVGSDPGYHILSEIRNFMVNLNSAVNFILYCALGQKFRRIFLHTFCRRCLNEAYMPMSGVYHNTTVVSLPSQRAGQRFGGPNRGNYGRGKDAGYGMAGGLHQSQSTSTAVHKTTPVEYHAVTYKNSHGDGCAYPTSTTTNGADVWKARHQRASELLNSDCSERANDYTTEKLLPEQSGNSYPMYEVDIDNGRNAPV</sequence>
<comment type="caution">
    <text evidence="8">The sequence shown here is derived from an EMBL/GenBank/DDBJ whole genome shotgun (WGS) entry which is preliminary data.</text>
</comment>
<keyword evidence="9" id="KW-1185">Reference proteome</keyword>
<dbReference type="InterPro" id="IPR000276">
    <property type="entry name" value="GPCR_Rhodpsn"/>
</dbReference>
<dbReference type="CDD" id="cd14978">
    <property type="entry name" value="7tmA_FMRFamide_R-like"/>
    <property type="match status" value="1"/>
</dbReference>
<evidence type="ECO:0000313" key="8">
    <source>
        <dbReference type="EMBL" id="KAK2154492.1"/>
    </source>
</evidence>
<feature type="transmembrane region" description="Helical" evidence="6">
    <location>
        <begin position="270"/>
        <end position="294"/>
    </location>
</feature>
<protein>
    <recommendedName>
        <fullName evidence="7">G-protein coupled receptors family 1 profile domain-containing protein</fullName>
    </recommendedName>
</protein>
<dbReference type="PROSITE" id="PS50262">
    <property type="entry name" value="G_PROTEIN_RECEP_F1_2"/>
    <property type="match status" value="1"/>
</dbReference>
<dbReference type="InterPro" id="IPR017452">
    <property type="entry name" value="GPCR_Rhodpsn_7TM"/>
</dbReference>
<keyword evidence="2 6" id="KW-0812">Transmembrane</keyword>
<dbReference type="AlphaFoldDB" id="A0AAD9N295"/>
<feature type="transmembrane region" description="Helical" evidence="6">
    <location>
        <begin position="123"/>
        <end position="146"/>
    </location>
</feature>
<evidence type="ECO:0000256" key="1">
    <source>
        <dbReference type="ARBA" id="ARBA00004370"/>
    </source>
</evidence>
<feature type="transmembrane region" description="Helical" evidence="6">
    <location>
        <begin position="167"/>
        <end position="187"/>
    </location>
</feature>
<evidence type="ECO:0000256" key="2">
    <source>
        <dbReference type="ARBA" id="ARBA00022692"/>
    </source>
</evidence>
<proteinExistence type="predicted"/>
<keyword evidence="4 6" id="KW-0472">Membrane</keyword>
<dbReference type="Proteomes" id="UP001208570">
    <property type="component" value="Unassembled WGS sequence"/>
</dbReference>
<evidence type="ECO:0000256" key="4">
    <source>
        <dbReference type="ARBA" id="ARBA00023136"/>
    </source>
</evidence>